<name>A0AAV5UR53_9BILA</name>
<keyword evidence="2" id="KW-0812">Transmembrane</keyword>
<reference evidence="3" key="1">
    <citation type="submission" date="2023-10" db="EMBL/GenBank/DDBJ databases">
        <title>Genome assembly of Pristionchus species.</title>
        <authorList>
            <person name="Yoshida K."/>
            <person name="Sommer R.J."/>
        </authorList>
    </citation>
    <scope>NUCLEOTIDE SEQUENCE</scope>
    <source>
        <strain evidence="3">RS5133</strain>
    </source>
</reference>
<sequence length="97" mass="9732">VGNFVVGLLVVGLLVRGGLGPFTLILLDFLKTCISPSIAPTFCPGSSSSSSSSSRVSSSSDKGATPWNAFTAGSAIASAPGADCCAVVVTARARRRK</sequence>
<feature type="region of interest" description="Disordered" evidence="1">
    <location>
        <begin position="41"/>
        <end position="63"/>
    </location>
</feature>
<protein>
    <recommendedName>
        <fullName evidence="5">Secreted protein</fullName>
    </recommendedName>
</protein>
<evidence type="ECO:0000313" key="3">
    <source>
        <dbReference type="EMBL" id="GMT08946.1"/>
    </source>
</evidence>
<gene>
    <name evidence="3" type="ORF">PFISCL1PPCAC_243</name>
</gene>
<organism evidence="3 4">
    <name type="scientific">Pristionchus fissidentatus</name>
    <dbReference type="NCBI Taxonomy" id="1538716"/>
    <lineage>
        <taxon>Eukaryota</taxon>
        <taxon>Metazoa</taxon>
        <taxon>Ecdysozoa</taxon>
        <taxon>Nematoda</taxon>
        <taxon>Chromadorea</taxon>
        <taxon>Rhabditida</taxon>
        <taxon>Rhabditina</taxon>
        <taxon>Diplogasteromorpha</taxon>
        <taxon>Diplogasteroidea</taxon>
        <taxon>Neodiplogasteridae</taxon>
        <taxon>Pristionchus</taxon>
    </lineage>
</organism>
<keyword evidence="2" id="KW-1133">Transmembrane helix</keyword>
<dbReference type="Proteomes" id="UP001432322">
    <property type="component" value="Unassembled WGS sequence"/>
</dbReference>
<evidence type="ECO:0008006" key="5">
    <source>
        <dbReference type="Google" id="ProtNLM"/>
    </source>
</evidence>
<feature type="non-terminal residue" evidence="3">
    <location>
        <position position="1"/>
    </location>
</feature>
<dbReference type="AlphaFoldDB" id="A0AAV5UR53"/>
<dbReference type="EMBL" id="BTSY01000001">
    <property type="protein sequence ID" value="GMT08946.1"/>
    <property type="molecule type" value="Genomic_DNA"/>
</dbReference>
<feature type="compositionally biased region" description="Low complexity" evidence="1">
    <location>
        <begin position="46"/>
        <end position="60"/>
    </location>
</feature>
<evidence type="ECO:0000256" key="2">
    <source>
        <dbReference type="SAM" id="Phobius"/>
    </source>
</evidence>
<proteinExistence type="predicted"/>
<accession>A0AAV5UR53</accession>
<evidence type="ECO:0000256" key="1">
    <source>
        <dbReference type="SAM" id="MobiDB-lite"/>
    </source>
</evidence>
<keyword evidence="4" id="KW-1185">Reference proteome</keyword>
<keyword evidence="2" id="KW-0472">Membrane</keyword>
<feature type="transmembrane region" description="Helical" evidence="2">
    <location>
        <begin position="6"/>
        <end position="27"/>
    </location>
</feature>
<feature type="non-terminal residue" evidence="3">
    <location>
        <position position="97"/>
    </location>
</feature>
<comment type="caution">
    <text evidence="3">The sequence shown here is derived from an EMBL/GenBank/DDBJ whole genome shotgun (WGS) entry which is preliminary data.</text>
</comment>
<evidence type="ECO:0000313" key="4">
    <source>
        <dbReference type="Proteomes" id="UP001432322"/>
    </source>
</evidence>